<evidence type="ECO:0000313" key="4">
    <source>
        <dbReference type="EMBL" id="AFP02568.1"/>
    </source>
</evidence>
<reference evidence="5" key="4">
    <citation type="submission" date="2025-05" db="UniProtKB">
        <authorList>
            <consortium name="Ensembl"/>
        </authorList>
    </citation>
    <scope>IDENTIFICATION</scope>
</reference>
<dbReference type="KEGG" id="cmk:103180887"/>
<dbReference type="InterPro" id="IPR023674">
    <property type="entry name" value="Ribosomal_uL1-like"/>
</dbReference>
<organism evidence="4">
    <name type="scientific">Callorhinchus milii</name>
    <name type="common">Ghost shark</name>
    <dbReference type="NCBI Taxonomy" id="7868"/>
    <lineage>
        <taxon>Eukaryota</taxon>
        <taxon>Metazoa</taxon>
        <taxon>Chordata</taxon>
        <taxon>Craniata</taxon>
        <taxon>Vertebrata</taxon>
        <taxon>Chondrichthyes</taxon>
        <taxon>Holocephali</taxon>
        <taxon>Chimaeriformes</taxon>
        <taxon>Callorhinchidae</taxon>
        <taxon>Callorhinchus</taxon>
    </lineage>
</organism>
<keyword evidence="2 4" id="KW-0689">Ribosomal protein</keyword>
<sequence length="325" mass="36818">MAVAGRRLCGVFVGCHTHLLTGGQSTIKVPSLLRKQFPVRQFAAVRFAKKQQKNQKEEKTKPKKERVVGIKQNNAYGATSLEPVDDVYRIKLYPKPVYGIETAIDLLKKWQRLDFTYPMQPVYVDLLLDMKLEKKKKVDQFVGTVQLPFPFKKTTNKVVVFTENPEQAAAAQEHGAAFVGGTELIDKILENEIEADFYVTVPSMVTKLLPLKNKLRKKFPKSKRGSVGLNILQMLETFKTGHEYITERDCCILTKVGTVDMPREHIVANIAAIITDVCTYRPVSFGPFVERAIICSATSESLLFKVEPFLPQVMEEEKEEQDVNH</sequence>
<evidence type="ECO:0000256" key="1">
    <source>
        <dbReference type="ARBA" id="ARBA00010531"/>
    </source>
</evidence>
<dbReference type="EMBL" id="JW870050">
    <property type="protein sequence ID" value="AFP02568.1"/>
    <property type="molecule type" value="mRNA"/>
</dbReference>
<dbReference type="CTD" id="65008"/>
<proteinExistence type="evidence at transcript level"/>
<dbReference type="InterPro" id="IPR016095">
    <property type="entry name" value="Ribosomal_uL1_3-a/b-sand"/>
</dbReference>
<accession>V9KVE7</accession>
<comment type="similarity">
    <text evidence="1">Belongs to the universal ribosomal protein uL1 family.</text>
</comment>
<protein>
    <submittedName>
        <fullName evidence="4 5">Mitochondrial ribosomal protein L1</fullName>
    </submittedName>
</protein>
<dbReference type="AlphaFoldDB" id="V9KVE7"/>
<dbReference type="InterPro" id="IPR028364">
    <property type="entry name" value="Ribosomal_uL1/biogenesis"/>
</dbReference>
<reference evidence="6" key="1">
    <citation type="journal article" date="2006" name="Science">
        <title>Ancient noncoding elements conserved in the human genome.</title>
        <authorList>
            <person name="Venkatesh B."/>
            <person name="Kirkness E.F."/>
            <person name="Loh Y.H."/>
            <person name="Halpern A.L."/>
            <person name="Lee A.P."/>
            <person name="Johnson J."/>
            <person name="Dandona N."/>
            <person name="Viswanathan L.D."/>
            <person name="Tay A."/>
            <person name="Venter J.C."/>
            <person name="Strausberg R.L."/>
            <person name="Brenner S."/>
        </authorList>
    </citation>
    <scope>NUCLEOTIDE SEQUENCE [LARGE SCALE GENOMIC DNA]</scope>
</reference>
<reference evidence="6" key="2">
    <citation type="journal article" date="2007" name="PLoS Biol.">
        <title>Survey sequencing and comparative analysis of the elephant shark (Callorhinchus milii) genome.</title>
        <authorList>
            <person name="Venkatesh B."/>
            <person name="Kirkness E.F."/>
            <person name="Loh Y.H."/>
            <person name="Halpern A.L."/>
            <person name="Lee A.P."/>
            <person name="Johnson J."/>
            <person name="Dandona N."/>
            <person name="Viswanathan L.D."/>
            <person name="Tay A."/>
            <person name="Venter J.C."/>
            <person name="Strausberg R.L."/>
            <person name="Brenner S."/>
        </authorList>
    </citation>
    <scope>NUCLEOTIDE SEQUENCE [LARGE SCALE GENOMIC DNA]</scope>
</reference>
<dbReference type="Proteomes" id="UP000314986">
    <property type="component" value="Unassembled WGS sequence"/>
</dbReference>
<gene>
    <name evidence="5" type="primary">mrpl1</name>
</gene>
<dbReference type="PANTHER" id="PTHR36427">
    <property type="entry name" value="54S RIBOSOMAL PROTEIN L1, MITOCHONDRIAL"/>
    <property type="match status" value="1"/>
</dbReference>
<dbReference type="RefSeq" id="XP_007895179.1">
    <property type="nucleotide sequence ID" value="XM_007896988.2"/>
</dbReference>
<evidence type="ECO:0000256" key="3">
    <source>
        <dbReference type="ARBA" id="ARBA00023274"/>
    </source>
</evidence>
<keyword evidence="3" id="KW-0687">Ribonucleoprotein</keyword>
<evidence type="ECO:0000313" key="6">
    <source>
        <dbReference type="Proteomes" id="UP000314986"/>
    </source>
</evidence>
<dbReference type="PANTHER" id="PTHR36427:SF3">
    <property type="entry name" value="LARGE RIBOSOMAL SUBUNIT PROTEIN UL1M"/>
    <property type="match status" value="1"/>
</dbReference>
<dbReference type="STRING" id="7868.ENSCMIP00000015082"/>
<evidence type="ECO:0000256" key="2">
    <source>
        <dbReference type="ARBA" id="ARBA00022980"/>
    </source>
</evidence>
<dbReference type="Pfam" id="PF00687">
    <property type="entry name" value="Ribosomal_L1"/>
    <property type="match status" value="1"/>
</dbReference>
<dbReference type="Ensembl" id="ENSCMIT00000015398.1">
    <property type="protein sequence ID" value="ENSCMIP00000015082.1"/>
    <property type="gene ID" value="ENSCMIG00000007401.1"/>
</dbReference>
<dbReference type="GeneTree" id="ENSGT00940000162168"/>
<dbReference type="OrthoDB" id="1747252at2759"/>
<dbReference type="Gene3D" id="3.30.190.20">
    <property type="match status" value="1"/>
</dbReference>
<dbReference type="SUPFAM" id="SSF56808">
    <property type="entry name" value="Ribosomal protein L1"/>
    <property type="match status" value="1"/>
</dbReference>
<dbReference type="GO" id="GO:1990904">
    <property type="term" value="C:ribonucleoprotein complex"/>
    <property type="evidence" value="ECO:0007669"/>
    <property type="project" value="UniProtKB-KW"/>
</dbReference>
<dbReference type="GO" id="GO:0005840">
    <property type="term" value="C:ribosome"/>
    <property type="evidence" value="ECO:0007669"/>
    <property type="project" value="UniProtKB-KW"/>
</dbReference>
<dbReference type="GeneID" id="103180887"/>
<dbReference type="OMA" id="MWDKSSA"/>
<evidence type="ECO:0000313" key="5">
    <source>
        <dbReference type="Ensembl" id="ENSCMIP00000015082.1"/>
    </source>
</evidence>
<reference evidence="4 6" key="3">
    <citation type="journal article" date="2014" name="Nature">
        <title>Elephant shark genome provides unique insights into gnathostome evolution.</title>
        <authorList>
            <consortium name="International Elephant Shark Genome Sequencing Consortium"/>
            <person name="Venkatesh B."/>
            <person name="Lee A.P."/>
            <person name="Ravi V."/>
            <person name="Maurya A.K."/>
            <person name="Lian M.M."/>
            <person name="Swann J.B."/>
            <person name="Ohta Y."/>
            <person name="Flajnik M.F."/>
            <person name="Sutoh Y."/>
            <person name="Kasahara M."/>
            <person name="Hoon S."/>
            <person name="Gangu V."/>
            <person name="Roy S.W."/>
            <person name="Irimia M."/>
            <person name="Korzh V."/>
            <person name="Kondrychyn I."/>
            <person name="Lim Z.W."/>
            <person name="Tay B.H."/>
            <person name="Tohari S."/>
            <person name="Kong K.W."/>
            <person name="Ho S."/>
            <person name="Lorente-Galdos B."/>
            <person name="Quilez J."/>
            <person name="Marques-Bonet T."/>
            <person name="Raney B.J."/>
            <person name="Ingham P.W."/>
            <person name="Tay A."/>
            <person name="Hillier L.W."/>
            <person name="Minx P."/>
            <person name="Boehm T."/>
            <person name="Wilson R.K."/>
            <person name="Brenner S."/>
            <person name="Warren W.C."/>
        </authorList>
    </citation>
    <scope>NUCLEOTIDE SEQUENCE</scope>
    <source>
        <tissue evidence="4">Brain</tissue>
    </source>
</reference>
<name>V9KVE7_CALMI</name>
<keyword evidence="6" id="KW-1185">Reference proteome</keyword>
<dbReference type="CDD" id="cd00403">
    <property type="entry name" value="Ribosomal_L1"/>
    <property type="match status" value="1"/>
</dbReference>
<dbReference type="Gene3D" id="3.40.50.790">
    <property type="match status" value="1"/>
</dbReference>